<evidence type="ECO:0000259" key="2">
    <source>
        <dbReference type="Pfam" id="PF00462"/>
    </source>
</evidence>
<sequence length="444" mass="48692">MDDAARDDWVALEYRDLSSDRRWWDDRCDQPLPEELRAYLDGLRRPPSPFTSEAFLGPAMVGITTDGRLRYDLAPVGDSRPLYLDPAPVETWIESIGTQWDAGCRKLLAAHGLVERARDILADAGVDLDQFRRYDAFDGVGYRVKPHRGGVSLSLYTSDMPDFLIRVFDDDDLRVGVTWLSPDDYSERVALGDEQLMSPYSAARTISRVWRDAALSPYSDGPRVDARMGAVARWTRAQGALAGAEVDIRPRFANAGGRVEISSWRIRLVGPRGESPTRLGSLALEMTAADPGTVTVVEEEVWGSESRESLPVREAMDRVRRAFPDTTTAVLDPAPAATVYTKENCIACQMTERQFARAGVDVEVVRLEDHPEVVERAREMGLMSAPLVATPDGRITSGFDPQRIRDIAALASAPPGAGLAVSQPRPEGGIAASPAPERGRGMGL</sequence>
<feature type="region of interest" description="Disordered" evidence="1">
    <location>
        <begin position="417"/>
        <end position="444"/>
    </location>
</feature>
<name>A0A6M8AY79_9ACTO</name>
<proteinExistence type="predicted"/>
<dbReference type="RefSeq" id="WP_159524305.1">
    <property type="nucleotide sequence ID" value="NZ_CP053642.1"/>
</dbReference>
<feature type="domain" description="Glutaredoxin" evidence="2">
    <location>
        <begin position="338"/>
        <end position="388"/>
    </location>
</feature>
<dbReference type="InterPro" id="IPR036249">
    <property type="entry name" value="Thioredoxin-like_sf"/>
</dbReference>
<evidence type="ECO:0000256" key="1">
    <source>
        <dbReference type="SAM" id="MobiDB-lite"/>
    </source>
</evidence>
<dbReference type="AlphaFoldDB" id="A0A6M8AY79"/>
<dbReference type="InterPro" id="IPR002109">
    <property type="entry name" value="Glutaredoxin"/>
</dbReference>
<dbReference type="SUPFAM" id="SSF52833">
    <property type="entry name" value="Thioredoxin-like"/>
    <property type="match status" value="1"/>
</dbReference>
<dbReference type="Pfam" id="PF00462">
    <property type="entry name" value="Glutaredoxin"/>
    <property type="match status" value="1"/>
</dbReference>
<evidence type="ECO:0000313" key="4">
    <source>
        <dbReference type="Proteomes" id="UP000504752"/>
    </source>
</evidence>
<gene>
    <name evidence="3" type="ORF">HPC72_03550</name>
</gene>
<evidence type="ECO:0000313" key="3">
    <source>
        <dbReference type="EMBL" id="QKD79449.1"/>
    </source>
</evidence>
<protein>
    <recommendedName>
        <fullName evidence="2">Glutaredoxin domain-containing protein</fullName>
    </recommendedName>
</protein>
<keyword evidence="4" id="KW-1185">Reference proteome</keyword>
<dbReference type="EMBL" id="CP053642">
    <property type="protein sequence ID" value="QKD79449.1"/>
    <property type="molecule type" value="Genomic_DNA"/>
</dbReference>
<dbReference type="Proteomes" id="UP000504752">
    <property type="component" value="Chromosome"/>
</dbReference>
<dbReference type="KEGG" id="amam:HPC72_03550"/>
<organism evidence="3 4">
    <name type="scientific">Actinomyces marmotae</name>
    <dbReference type="NCBI Taxonomy" id="2737173"/>
    <lineage>
        <taxon>Bacteria</taxon>
        <taxon>Bacillati</taxon>
        <taxon>Actinomycetota</taxon>
        <taxon>Actinomycetes</taxon>
        <taxon>Actinomycetales</taxon>
        <taxon>Actinomycetaceae</taxon>
        <taxon>Actinomyces</taxon>
    </lineage>
</organism>
<accession>A0A6M8AY79</accession>
<dbReference type="CDD" id="cd02976">
    <property type="entry name" value="NrdH"/>
    <property type="match status" value="1"/>
</dbReference>
<reference evidence="3 4" key="1">
    <citation type="submission" date="2020-05" db="EMBL/GenBank/DDBJ databases">
        <title>Actinomyces sp. zg-325.</title>
        <authorList>
            <person name="Yang C."/>
        </authorList>
    </citation>
    <scope>NUCLEOTIDE SEQUENCE [LARGE SCALE GENOMIC DNA]</scope>
    <source>
        <strain evidence="4">zg-325</strain>
    </source>
</reference>
<dbReference type="Gene3D" id="3.40.30.10">
    <property type="entry name" value="Glutaredoxin"/>
    <property type="match status" value="1"/>
</dbReference>